<evidence type="ECO:0000256" key="2">
    <source>
        <dbReference type="ARBA" id="ARBA00023235"/>
    </source>
</evidence>
<evidence type="ECO:0000313" key="4">
    <source>
        <dbReference type="Proteomes" id="UP000011721"/>
    </source>
</evidence>
<dbReference type="GO" id="GO:0047661">
    <property type="term" value="F:amino-acid racemase activity"/>
    <property type="evidence" value="ECO:0007669"/>
    <property type="project" value="InterPro"/>
</dbReference>
<evidence type="ECO:0000313" key="3">
    <source>
        <dbReference type="EMBL" id="AGF77096.1"/>
    </source>
</evidence>
<dbReference type="PROSITE" id="PS00924">
    <property type="entry name" value="ASP_GLU_RACEMASE_2"/>
    <property type="match status" value="1"/>
</dbReference>
<dbReference type="STRING" id="1167006.UWK_00513"/>
<dbReference type="EMBL" id="CP003985">
    <property type="protein sequence ID" value="AGF77096.1"/>
    <property type="molecule type" value="Genomic_DNA"/>
</dbReference>
<accession>M1PKU0</accession>
<dbReference type="Proteomes" id="UP000011721">
    <property type="component" value="Chromosome"/>
</dbReference>
<evidence type="ECO:0000256" key="1">
    <source>
        <dbReference type="ARBA" id="ARBA00007847"/>
    </source>
</evidence>
<sequence length="241" mass="26982">MRKIGILGGLGPESTLDYYRTIIGAFNHQHRKLAYPEIIVYSANLNAFMQMVTNKDWPALIKWLLEKIRFLHNGGADFVAMASNTPHIVFEEVSAKAPLPLLSIVEATCSRAQTMGLKKIGLLGTSLTMEADFYKKPFILEGIKVVVPTVEEQQLIHHRLFSEIELGIIKDSTRDELLAIIKRMKEQQQIDSVILGCTELPLLLTEDMGRIPFLNTSAIHCESIIKYCINDFQAGPGLLTS</sequence>
<keyword evidence="4" id="KW-1185">Reference proteome</keyword>
<name>M1PKU0_DESSD</name>
<dbReference type="RefSeq" id="WP_015402794.1">
    <property type="nucleotide sequence ID" value="NC_020304.1"/>
</dbReference>
<keyword evidence="2" id="KW-0413">Isomerase</keyword>
<protein>
    <submittedName>
        <fullName evidence="3">Aspartate racemase</fullName>
    </submittedName>
</protein>
<dbReference type="eggNOG" id="COG1794">
    <property type="taxonomic scope" value="Bacteria"/>
</dbReference>
<reference evidence="4" key="1">
    <citation type="journal article" date="2013" name="Stand. Genomic Sci.">
        <title>Complete genome sequence of Desulfocapsa sulfexigens, a marine deltaproteobacterium specialized in disproportionating inorganic sulfur compounds.</title>
        <authorList>
            <person name="Finster K.W."/>
            <person name="Kjeldsen K.U."/>
            <person name="Kube M."/>
            <person name="Reinhardt R."/>
            <person name="Mussmann M."/>
            <person name="Amann R."/>
            <person name="Schreiber L."/>
        </authorList>
    </citation>
    <scope>NUCLEOTIDE SEQUENCE [LARGE SCALE GENOMIC DNA]</scope>
    <source>
        <strain evidence="4">DSM 10523 / SB164P1</strain>
    </source>
</reference>
<dbReference type="InterPro" id="IPR001920">
    <property type="entry name" value="Asp/Glu_race"/>
</dbReference>
<dbReference type="NCBIfam" id="TIGR00035">
    <property type="entry name" value="asp_race"/>
    <property type="match status" value="1"/>
</dbReference>
<dbReference type="OrthoDB" id="9803739at2"/>
<dbReference type="KEGG" id="dsf:UWK_00513"/>
<dbReference type="AlphaFoldDB" id="M1PKU0"/>
<organism evidence="3 4">
    <name type="scientific">Desulfocapsa sulfexigens (strain DSM 10523 / SB164P1)</name>
    <dbReference type="NCBI Taxonomy" id="1167006"/>
    <lineage>
        <taxon>Bacteria</taxon>
        <taxon>Pseudomonadati</taxon>
        <taxon>Thermodesulfobacteriota</taxon>
        <taxon>Desulfobulbia</taxon>
        <taxon>Desulfobulbales</taxon>
        <taxon>Desulfocapsaceae</taxon>
        <taxon>Desulfocapsa</taxon>
    </lineage>
</organism>
<dbReference type="SUPFAM" id="SSF53681">
    <property type="entry name" value="Aspartate/glutamate racemase"/>
    <property type="match status" value="2"/>
</dbReference>
<dbReference type="Gene3D" id="3.40.50.1860">
    <property type="match status" value="2"/>
</dbReference>
<dbReference type="PANTHER" id="PTHR21198">
    <property type="entry name" value="GLUTAMATE RACEMASE"/>
    <property type="match status" value="1"/>
</dbReference>
<dbReference type="InterPro" id="IPR015942">
    <property type="entry name" value="Asp/Glu/hydantoin_racemase"/>
</dbReference>
<comment type="similarity">
    <text evidence="1">Belongs to the aspartate/glutamate racemases family.</text>
</comment>
<dbReference type="PANTHER" id="PTHR21198:SF7">
    <property type="entry name" value="ASPARTATE-GLUTAMATE RACEMASE FAMILY"/>
    <property type="match status" value="1"/>
</dbReference>
<gene>
    <name evidence="3" type="ordered locus">UWK_00513</name>
</gene>
<proteinExistence type="inferred from homology"/>
<dbReference type="HOGENOM" id="CLU_055360_1_0_7"/>
<dbReference type="InterPro" id="IPR004380">
    <property type="entry name" value="Asp_race"/>
</dbReference>
<dbReference type="Pfam" id="PF01177">
    <property type="entry name" value="Asp_Glu_race"/>
    <property type="match status" value="1"/>
</dbReference>
<dbReference type="InterPro" id="IPR033134">
    <property type="entry name" value="Asp/Glu_racemase_AS_2"/>
</dbReference>